<keyword evidence="1" id="KW-0812">Transmembrane</keyword>
<comment type="caution">
    <text evidence="2">The sequence shown here is derived from an EMBL/GenBank/DDBJ whole genome shotgun (WGS) entry which is preliminary data.</text>
</comment>
<keyword evidence="3" id="KW-1185">Reference proteome</keyword>
<accession>A0A7J7JH67</accession>
<feature type="transmembrane region" description="Helical" evidence="1">
    <location>
        <begin position="153"/>
        <end position="177"/>
    </location>
</feature>
<feature type="transmembrane region" description="Helical" evidence="1">
    <location>
        <begin position="117"/>
        <end position="138"/>
    </location>
</feature>
<evidence type="ECO:0000313" key="2">
    <source>
        <dbReference type="EMBL" id="KAF6025679.1"/>
    </source>
</evidence>
<feature type="transmembrane region" description="Helical" evidence="1">
    <location>
        <begin position="189"/>
        <end position="213"/>
    </location>
</feature>
<protein>
    <submittedName>
        <fullName evidence="2">Uncharacterized protein</fullName>
    </submittedName>
</protein>
<feature type="transmembrane region" description="Helical" evidence="1">
    <location>
        <begin position="20"/>
        <end position="42"/>
    </location>
</feature>
<feature type="transmembrane region" description="Helical" evidence="1">
    <location>
        <begin position="219"/>
        <end position="241"/>
    </location>
</feature>
<keyword evidence="1" id="KW-1133">Transmembrane helix</keyword>
<gene>
    <name evidence="2" type="ORF">EB796_015930</name>
</gene>
<dbReference type="Proteomes" id="UP000593567">
    <property type="component" value="Unassembled WGS sequence"/>
</dbReference>
<sequence length="252" mass="27908">MEDILGVFNCSPAGYIRWKILIYFVQFVSSTVDVVTECIALVKFSGKVMGNDPYNRTDTMAGIHTWTAGCVVQALLCISQLALFIRSLHKLGCHQRAANYNSQSAERIYSKWSQVNFLLGYIFEDCMIGLTKLVIALFSEDALKLLQQDFERIASIVSFTVTSLQFIITTLNAAMMFRRSTWCSGTHWYVVACLFFSSSALVATGLAMGVSLSITSVHITVPVLVLVTPTVFLFLVGLLCWDSCRNGTSTTV</sequence>
<dbReference type="AlphaFoldDB" id="A0A7J7JH67"/>
<evidence type="ECO:0000313" key="3">
    <source>
        <dbReference type="Proteomes" id="UP000593567"/>
    </source>
</evidence>
<keyword evidence="1" id="KW-0472">Membrane</keyword>
<feature type="transmembrane region" description="Helical" evidence="1">
    <location>
        <begin position="62"/>
        <end position="85"/>
    </location>
</feature>
<dbReference type="EMBL" id="VXIV02002437">
    <property type="protein sequence ID" value="KAF6025679.1"/>
    <property type="molecule type" value="Genomic_DNA"/>
</dbReference>
<organism evidence="2 3">
    <name type="scientific">Bugula neritina</name>
    <name type="common">Brown bryozoan</name>
    <name type="synonym">Sertularia neritina</name>
    <dbReference type="NCBI Taxonomy" id="10212"/>
    <lineage>
        <taxon>Eukaryota</taxon>
        <taxon>Metazoa</taxon>
        <taxon>Spiralia</taxon>
        <taxon>Lophotrochozoa</taxon>
        <taxon>Bryozoa</taxon>
        <taxon>Gymnolaemata</taxon>
        <taxon>Cheilostomatida</taxon>
        <taxon>Flustrina</taxon>
        <taxon>Buguloidea</taxon>
        <taxon>Bugulidae</taxon>
        <taxon>Bugula</taxon>
    </lineage>
</organism>
<name>A0A7J7JH67_BUGNE</name>
<evidence type="ECO:0000256" key="1">
    <source>
        <dbReference type="SAM" id="Phobius"/>
    </source>
</evidence>
<reference evidence="2" key="1">
    <citation type="submission" date="2020-06" db="EMBL/GenBank/DDBJ databases">
        <title>Draft genome of Bugula neritina, a colonial animal packing powerful symbionts and potential medicines.</title>
        <authorList>
            <person name="Rayko M."/>
        </authorList>
    </citation>
    <scope>NUCLEOTIDE SEQUENCE [LARGE SCALE GENOMIC DNA]</scope>
    <source>
        <strain evidence="2">Kwan_BN1</strain>
    </source>
</reference>
<proteinExistence type="predicted"/>